<dbReference type="AlphaFoldDB" id="A0A7M1LHC4"/>
<sequence length="177" mass="21189">MEIVVNIYIFIMVVFVIIYYMFDFLFKSKLSFREIKGGNFIYNQPKMLRYSSTVLFFGTSTLISVAMVVKNHFDFMLLIFGILTLYVSFYTINIQKIIINKEYFTVKRLFTKDTSIKLENLSYELKREWAYKAGYVLRLYISYDNKTKQITANFTEPDLYNMVKILDKYKALRENKL</sequence>
<dbReference type="Proteomes" id="UP000594749">
    <property type="component" value="Chromosome"/>
</dbReference>
<keyword evidence="1" id="KW-0472">Membrane</keyword>
<evidence type="ECO:0000313" key="3">
    <source>
        <dbReference type="Proteomes" id="UP000594749"/>
    </source>
</evidence>
<evidence type="ECO:0000256" key="1">
    <source>
        <dbReference type="SAM" id="Phobius"/>
    </source>
</evidence>
<dbReference type="EMBL" id="CP063078">
    <property type="protein sequence ID" value="QOQ87992.1"/>
    <property type="molecule type" value="Genomic_DNA"/>
</dbReference>
<name>A0A7M1LHC4_9BACT</name>
<keyword evidence="3" id="KW-1185">Reference proteome</keyword>
<keyword evidence="1" id="KW-1133">Transmembrane helix</keyword>
<gene>
    <name evidence="2" type="ORF">IMC76_04135</name>
</gene>
<evidence type="ECO:0000313" key="2">
    <source>
        <dbReference type="EMBL" id="QOQ87992.1"/>
    </source>
</evidence>
<feature type="transmembrane region" description="Helical" evidence="1">
    <location>
        <begin position="75"/>
        <end position="92"/>
    </location>
</feature>
<proteinExistence type="predicted"/>
<keyword evidence="1" id="KW-0812">Transmembrane</keyword>
<protein>
    <submittedName>
        <fullName evidence="2">Uncharacterized protein</fullName>
    </submittedName>
</protein>
<dbReference type="RefSeq" id="WP_025801996.1">
    <property type="nucleotide sequence ID" value="NZ_CP053842.1"/>
</dbReference>
<reference evidence="2 3" key="1">
    <citation type="submission" date="2020-10" db="EMBL/GenBank/DDBJ databases">
        <title>Campylobacter and Helicobacter PacBio genomes.</title>
        <authorList>
            <person name="Lane C."/>
        </authorList>
    </citation>
    <scope>NUCLEOTIDE SEQUENCE [LARGE SCALE GENOMIC DNA]</scope>
    <source>
        <strain evidence="2 3">2016D-0077</strain>
    </source>
</reference>
<feature type="transmembrane region" description="Helical" evidence="1">
    <location>
        <begin position="6"/>
        <end position="26"/>
    </location>
</feature>
<organism evidence="2 3">
    <name type="scientific">Campylobacter corcagiensis</name>
    <dbReference type="NCBI Taxonomy" id="1448857"/>
    <lineage>
        <taxon>Bacteria</taxon>
        <taxon>Pseudomonadati</taxon>
        <taxon>Campylobacterota</taxon>
        <taxon>Epsilonproteobacteria</taxon>
        <taxon>Campylobacterales</taxon>
        <taxon>Campylobacteraceae</taxon>
        <taxon>Campylobacter</taxon>
    </lineage>
</organism>
<accession>A0A7M1LHC4</accession>
<feature type="transmembrane region" description="Helical" evidence="1">
    <location>
        <begin position="47"/>
        <end position="69"/>
    </location>
</feature>